<comment type="catalytic activity">
    <reaction evidence="4 5">
        <text>tRNA(His) + L-histidine + ATP = L-histidyl-tRNA(His) + AMP + diphosphate + H(+)</text>
        <dbReference type="Rhea" id="RHEA:17313"/>
        <dbReference type="Rhea" id="RHEA-COMP:9665"/>
        <dbReference type="Rhea" id="RHEA-COMP:9689"/>
        <dbReference type="ChEBI" id="CHEBI:15378"/>
        <dbReference type="ChEBI" id="CHEBI:30616"/>
        <dbReference type="ChEBI" id="CHEBI:33019"/>
        <dbReference type="ChEBI" id="CHEBI:57595"/>
        <dbReference type="ChEBI" id="CHEBI:78442"/>
        <dbReference type="ChEBI" id="CHEBI:78527"/>
        <dbReference type="ChEBI" id="CHEBI:456215"/>
        <dbReference type="EC" id="6.1.1.21"/>
    </reaction>
</comment>
<evidence type="ECO:0000256" key="2">
    <source>
        <dbReference type="ARBA" id="ARBA00022741"/>
    </source>
</evidence>
<dbReference type="PANTHER" id="PTHR43707:SF1">
    <property type="entry name" value="HISTIDINE--TRNA LIGASE, MITOCHONDRIAL-RELATED"/>
    <property type="match status" value="1"/>
</dbReference>
<dbReference type="PANTHER" id="PTHR43707">
    <property type="entry name" value="HISTIDYL-TRNA SYNTHETASE"/>
    <property type="match status" value="1"/>
</dbReference>
<feature type="region of interest" description="Disordered" evidence="7">
    <location>
        <begin position="475"/>
        <end position="507"/>
    </location>
</feature>
<feature type="binding site" evidence="6">
    <location>
        <position position="118"/>
    </location>
    <ligand>
        <name>L-histidine</name>
        <dbReference type="ChEBI" id="CHEBI:57595"/>
    </ligand>
</feature>
<gene>
    <name evidence="5" type="primary">hisS</name>
    <name evidence="9" type="ORF">AUJ29_02170</name>
</gene>
<feature type="binding site" evidence="6">
    <location>
        <position position="264"/>
    </location>
    <ligand>
        <name>L-histidine</name>
        <dbReference type="ChEBI" id="CHEBI:57595"/>
    </ligand>
</feature>
<dbReference type="PROSITE" id="PS50862">
    <property type="entry name" value="AA_TRNA_LIGASE_II"/>
    <property type="match status" value="1"/>
</dbReference>
<keyword evidence="5" id="KW-0963">Cytoplasm</keyword>
<sequence>MSRISGKSIQLLKGFKDILPEHQKYWNFLISQAEKIFLNYGFEKIDVPVLEESRLYIKGTGKHTDIVQKELYEFDDKNGERVALRPEFTPGICRAYIEHGMLNKQQPLKFYAFGPVFRHDNPQAGRLRQFHQFDLEVIGTDSPVADAQLIIIAYRFLESLGLTLVVHINSIGCSSCRAEYISCLRQYLMGAQRKKRLCENCRERYSKNPLRILDCKEEECQKTIYSAPQIVDFLCDECKKHFMAVLEQLDDIEIPYILDVRLVRGLDYYTRTTFEIYFKDQLAEENRTQSALAGGGRYDGLIELLGGRPTSAIGFAIGAERVISRMRDNNINVPEYNKPDVFVAQLGLEARKESFKLYERLLAENIKVGESFSQDGLKKQLEKADSLNVKFTLILGQREIIDKTIILRDMNSGIQEIINYDNIINEIKKRIKTLNSSIKSYMLADIKRDEKFEEKDVDLVKKVEKNIGRKEVLINGNRDNGEDTKKKEQFIGNRQPKYKLNSDDEENEKIINKF</sequence>
<feature type="binding site" evidence="6">
    <location>
        <begin position="268"/>
        <end position="269"/>
    </location>
    <ligand>
        <name>L-histidine</name>
        <dbReference type="ChEBI" id="CHEBI:57595"/>
    </ligand>
</feature>
<dbReference type="GO" id="GO:0006427">
    <property type="term" value="P:histidyl-tRNA aminoacylation"/>
    <property type="evidence" value="ECO:0007669"/>
    <property type="project" value="UniProtKB-UniRule"/>
</dbReference>
<feature type="compositionally biased region" description="Basic and acidic residues" evidence="7">
    <location>
        <begin position="479"/>
        <end position="489"/>
    </location>
</feature>
<dbReference type="InterPro" id="IPR041715">
    <property type="entry name" value="HisRS-like_core"/>
</dbReference>
<keyword evidence="5 9" id="KW-0436">Ligase</keyword>
<dbReference type="Gene3D" id="3.30.930.10">
    <property type="entry name" value="Bira Bifunctional Protein, Domain 2"/>
    <property type="match status" value="1"/>
</dbReference>
<dbReference type="EC" id="6.1.1.21" evidence="5"/>
<feature type="binding site" evidence="6">
    <location>
        <position position="132"/>
    </location>
    <ligand>
        <name>L-histidine</name>
        <dbReference type="ChEBI" id="CHEBI:57595"/>
    </ligand>
</feature>
<evidence type="ECO:0000256" key="5">
    <source>
        <dbReference type="HAMAP-Rule" id="MF_00127"/>
    </source>
</evidence>
<dbReference type="Pfam" id="PF03129">
    <property type="entry name" value="HGTP_anticodon"/>
    <property type="match status" value="1"/>
</dbReference>
<dbReference type="InterPro" id="IPR004154">
    <property type="entry name" value="Anticodon-bd"/>
</dbReference>
<dbReference type="SUPFAM" id="SSF55681">
    <property type="entry name" value="Class II aaRS and biotin synthetases"/>
    <property type="match status" value="1"/>
</dbReference>
<dbReference type="NCBIfam" id="TIGR00442">
    <property type="entry name" value="hisS"/>
    <property type="match status" value="1"/>
</dbReference>
<feature type="domain" description="Aminoacyl-transfer RNA synthetases class-II family profile" evidence="8">
    <location>
        <begin position="24"/>
        <end position="334"/>
    </location>
</feature>
<dbReference type="GO" id="GO:0005737">
    <property type="term" value="C:cytoplasm"/>
    <property type="evidence" value="ECO:0007669"/>
    <property type="project" value="UniProtKB-SubCell"/>
</dbReference>
<dbReference type="Pfam" id="PF13393">
    <property type="entry name" value="tRNA-synt_His"/>
    <property type="match status" value="1"/>
</dbReference>
<keyword evidence="5" id="KW-0648">Protein biosynthesis</keyword>
<evidence type="ECO:0000259" key="8">
    <source>
        <dbReference type="PROSITE" id="PS50862"/>
    </source>
</evidence>
<feature type="binding site" evidence="6">
    <location>
        <begin position="87"/>
        <end position="89"/>
    </location>
    <ligand>
        <name>L-histidine</name>
        <dbReference type="ChEBI" id="CHEBI:57595"/>
    </ligand>
</feature>
<dbReference type="InterPro" id="IPR015807">
    <property type="entry name" value="His-tRNA-ligase"/>
</dbReference>
<dbReference type="SUPFAM" id="SSF52954">
    <property type="entry name" value="Class II aaRS ABD-related"/>
    <property type="match status" value="1"/>
</dbReference>
<comment type="similarity">
    <text evidence="1 5">Belongs to the class-II aminoacyl-tRNA synthetase family.</text>
</comment>
<dbReference type="EMBL" id="MNVB01000049">
    <property type="protein sequence ID" value="OIO16889.1"/>
    <property type="molecule type" value="Genomic_DNA"/>
</dbReference>
<evidence type="ECO:0000256" key="1">
    <source>
        <dbReference type="ARBA" id="ARBA00008226"/>
    </source>
</evidence>
<dbReference type="Gene3D" id="3.40.50.800">
    <property type="entry name" value="Anticodon-binding domain"/>
    <property type="match status" value="1"/>
</dbReference>
<evidence type="ECO:0000313" key="10">
    <source>
        <dbReference type="Proteomes" id="UP000182465"/>
    </source>
</evidence>
<comment type="caution">
    <text evidence="9">The sequence shown here is derived from an EMBL/GenBank/DDBJ whole genome shotgun (WGS) entry which is preliminary data.</text>
</comment>
<dbReference type="InterPro" id="IPR036621">
    <property type="entry name" value="Anticodon-bd_dom_sf"/>
</dbReference>
<evidence type="ECO:0000256" key="4">
    <source>
        <dbReference type="ARBA" id="ARBA00047639"/>
    </source>
</evidence>
<evidence type="ECO:0000313" key="9">
    <source>
        <dbReference type="EMBL" id="OIO16889.1"/>
    </source>
</evidence>
<feature type="binding site" evidence="6">
    <location>
        <position position="136"/>
    </location>
    <ligand>
        <name>L-histidine</name>
        <dbReference type="ChEBI" id="CHEBI:57595"/>
    </ligand>
</feature>
<dbReference type="GO" id="GO:0004821">
    <property type="term" value="F:histidine-tRNA ligase activity"/>
    <property type="evidence" value="ECO:0007669"/>
    <property type="project" value="UniProtKB-UniRule"/>
</dbReference>
<accession>A0A1J4U0H0</accession>
<dbReference type="CDD" id="cd00773">
    <property type="entry name" value="HisRS-like_core"/>
    <property type="match status" value="1"/>
</dbReference>
<name>A0A1J4U0H0_9BACT</name>
<keyword evidence="3 5" id="KW-0030">Aminoacyl-tRNA synthetase</keyword>
<protein>
    <recommendedName>
        <fullName evidence="5">Histidine--tRNA ligase</fullName>
        <ecNumber evidence="5">6.1.1.21</ecNumber>
    </recommendedName>
    <alternativeName>
        <fullName evidence="5">Histidyl-tRNA synthetase</fullName>
        <shortName evidence="5">HisRS</shortName>
    </alternativeName>
</protein>
<evidence type="ECO:0000256" key="7">
    <source>
        <dbReference type="SAM" id="MobiDB-lite"/>
    </source>
</evidence>
<comment type="subunit">
    <text evidence="5">Homodimer.</text>
</comment>
<dbReference type="InterPro" id="IPR045864">
    <property type="entry name" value="aa-tRNA-synth_II/BPL/LPL"/>
</dbReference>
<keyword evidence="5" id="KW-0067">ATP-binding</keyword>
<proteinExistence type="inferred from homology"/>
<dbReference type="InterPro" id="IPR006195">
    <property type="entry name" value="aa-tRNA-synth_II"/>
</dbReference>
<organism evidence="9 10">
    <name type="scientific">Candidatus Kuenenbacteria bacterium CG1_02_38_13</name>
    <dbReference type="NCBI Taxonomy" id="1805235"/>
    <lineage>
        <taxon>Bacteria</taxon>
        <taxon>Candidatus Kueneniibacteriota</taxon>
    </lineage>
</organism>
<dbReference type="HAMAP" id="MF_00127">
    <property type="entry name" value="His_tRNA_synth"/>
    <property type="match status" value="1"/>
</dbReference>
<reference evidence="9 10" key="1">
    <citation type="journal article" date="2016" name="Environ. Microbiol.">
        <title>Genomic resolution of a cold subsurface aquifer community provides metabolic insights for novel microbes adapted to high CO concentrations.</title>
        <authorList>
            <person name="Probst A.J."/>
            <person name="Castelle C.J."/>
            <person name="Singh A."/>
            <person name="Brown C.T."/>
            <person name="Anantharaman K."/>
            <person name="Sharon I."/>
            <person name="Hug L.A."/>
            <person name="Burstein D."/>
            <person name="Emerson J.B."/>
            <person name="Thomas B.C."/>
            <person name="Banfield J.F."/>
        </authorList>
    </citation>
    <scope>NUCLEOTIDE SEQUENCE [LARGE SCALE GENOMIC DNA]</scope>
    <source>
        <strain evidence="9">CG1_02_38_13</strain>
    </source>
</reference>
<evidence type="ECO:0000256" key="6">
    <source>
        <dbReference type="PIRSR" id="PIRSR001549-1"/>
    </source>
</evidence>
<dbReference type="InterPro" id="IPR004516">
    <property type="entry name" value="HisRS/HisZ"/>
</dbReference>
<keyword evidence="2 5" id="KW-0547">Nucleotide-binding</keyword>
<dbReference type="AlphaFoldDB" id="A0A1J4U0H0"/>
<dbReference type="GO" id="GO:0005524">
    <property type="term" value="F:ATP binding"/>
    <property type="evidence" value="ECO:0007669"/>
    <property type="project" value="UniProtKB-UniRule"/>
</dbReference>
<evidence type="ECO:0000256" key="3">
    <source>
        <dbReference type="ARBA" id="ARBA00023146"/>
    </source>
</evidence>
<dbReference type="Proteomes" id="UP000182465">
    <property type="component" value="Unassembled WGS sequence"/>
</dbReference>
<dbReference type="PIRSF" id="PIRSF001549">
    <property type="entry name" value="His-tRNA_synth"/>
    <property type="match status" value="1"/>
</dbReference>
<comment type="subcellular location">
    <subcellularLocation>
        <location evidence="5">Cytoplasm</location>
    </subcellularLocation>
</comment>